<dbReference type="Proteomes" id="UP000195557">
    <property type="component" value="Unassembled WGS sequence"/>
</dbReference>
<reference evidence="3" key="1">
    <citation type="submission" date="2017-04" db="EMBL/GenBank/DDBJ databases">
        <title>Population genomics of picophytoplankton unveils novel chromosome hypervariability.</title>
        <authorList>
            <consortium name="DOE Joint Genome Institute"/>
            <person name="Blanc-Mathieu R."/>
            <person name="Krasovec M."/>
            <person name="Hebrard M."/>
            <person name="Yau S."/>
            <person name="Desgranges E."/>
            <person name="Martin J."/>
            <person name="Schackwitz W."/>
            <person name="Kuo A."/>
            <person name="Salin G."/>
            <person name="Donnadieu C."/>
            <person name="Desdevises Y."/>
            <person name="Sanchez-Ferandin S."/>
            <person name="Moreau H."/>
            <person name="Rivals E."/>
            <person name="Grigoriev I.V."/>
            <person name="Grimsley N."/>
            <person name="Eyre-Walker A."/>
            <person name="Piganeau G."/>
        </authorList>
    </citation>
    <scope>NUCLEOTIDE SEQUENCE [LARGE SCALE GENOMIC DNA]</scope>
    <source>
        <strain evidence="3">RCC 1115</strain>
    </source>
</reference>
<dbReference type="PANTHER" id="PTHR10210:SF45">
    <property type="entry name" value="RIBOSE-PHOSPHATE PYROPHOSPHOKINASE 3, CHLOROPLASTIC"/>
    <property type="match status" value="1"/>
</dbReference>
<dbReference type="SMART" id="SM01400">
    <property type="entry name" value="Pribosyltran_N"/>
    <property type="match status" value="1"/>
</dbReference>
<evidence type="ECO:0000256" key="1">
    <source>
        <dbReference type="ARBA" id="ARBA00006478"/>
    </source>
</evidence>
<organism evidence="3">
    <name type="scientific">Ostreococcus tauri</name>
    <name type="common">Marine green alga</name>
    <dbReference type="NCBI Taxonomy" id="70448"/>
    <lineage>
        <taxon>Eukaryota</taxon>
        <taxon>Viridiplantae</taxon>
        <taxon>Chlorophyta</taxon>
        <taxon>Mamiellophyceae</taxon>
        <taxon>Mamiellales</taxon>
        <taxon>Bathycoccaceae</taxon>
        <taxon>Ostreococcus</taxon>
    </lineage>
</organism>
<accession>A0A1Y5ILW0</accession>
<dbReference type="SUPFAM" id="SSF53271">
    <property type="entry name" value="PRTase-like"/>
    <property type="match status" value="2"/>
</dbReference>
<dbReference type="eggNOG" id="KOG1448">
    <property type="taxonomic scope" value="Eukaryota"/>
</dbReference>
<evidence type="ECO:0000259" key="2">
    <source>
        <dbReference type="Pfam" id="PF00156"/>
    </source>
</evidence>
<dbReference type="GO" id="GO:0005737">
    <property type="term" value="C:cytoplasm"/>
    <property type="evidence" value="ECO:0007669"/>
    <property type="project" value="TreeGrafter"/>
</dbReference>
<dbReference type="Gene3D" id="3.40.50.2020">
    <property type="match status" value="2"/>
</dbReference>
<dbReference type="GO" id="GO:0006015">
    <property type="term" value="P:5-phosphoribose 1-diphosphate biosynthetic process"/>
    <property type="evidence" value="ECO:0007669"/>
    <property type="project" value="TreeGrafter"/>
</dbReference>
<feature type="domain" description="Phosphoribosyltransferase" evidence="2">
    <location>
        <begin position="454"/>
        <end position="497"/>
    </location>
</feature>
<dbReference type="EMBL" id="KZ155771">
    <property type="protein sequence ID" value="OUS49164.1"/>
    <property type="molecule type" value="Genomic_DNA"/>
</dbReference>
<dbReference type="GO" id="GO:0002189">
    <property type="term" value="C:ribose phosphate diphosphokinase complex"/>
    <property type="evidence" value="ECO:0007669"/>
    <property type="project" value="TreeGrafter"/>
</dbReference>
<dbReference type="CDD" id="cd06223">
    <property type="entry name" value="PRTases_typeI"/>
    <property type="match status" value="1"/>
</dbReference>
<evidence type="ECO:0000313" key="3">
    <source>
        <dbReference type="EMBL" id="OUS49164.1"/>
    </source>
</evidence>
<dbReference type="InterPro" id="IPR029057">
    <property type="entry name" value="PRTase-like"/>
</dbReference>
<gene>
    <name evidence="3" type="ORF">BE221DRAFT_202419</name>
</gene>
<dbReference type="GO" id="GO:0006164">
    <property type="term" value="P:purine nucleotide biosynthetic process"/>
    <property type="evidence" value="ECO:0007669"/>
    <property type="project" value="TreeGrafter"/>
</dbReference>
<keyword evidence="3" id="KW-0418">Kinase</keyword>
<dbReference type="InterPro" id="IPR013969">
    <property type="entry name" value="Oligosacch_biosynth_Alg14"/>
</dbReference>
<dbReference type="AlphaFoldDB" id="A0A1Y5ILW0"/>
<dbReference type="PANTHER" id="PTHR10210">
    <property type="entry name" value="RIBOSE-PHOSPHATE DIPHOSPHOKINASE FAMILY MEMBER"/>
    <property type="match status" value="1"/>
</dbReference>
<dbReference type="GO" id="GO:0006488">
    <property type="term" value="P:dolichol-linked oligosaccharide biosynthetic process"/>
    <property type="evidence" value="ECO:0007669"/>
    <property type="project" value="InterPro"/>
</dbReference>
<dbReference type="GO" id="GO:0016301">
    <property type="term" value="F:kinase activity"/>
    <property type="evidence" value="ECO:0007669"/>
    <property type="project" value="UniProtKB-KW"/>
</dbReference>
<dbReference type="InterPro" id="IPR005946">
    <property type="entry name" value="Rib-P_diPkinase"/>
</dbReference>
<dbReference type="Pfam" id="PF00156">
    <property type="entry name" value="Pribosyltran"/>
    <property type="match status" value="1"/>
</dbReference>
<keyword evidence="3" id="KW-0808">Transferase</keyword>
<proteinExistence type="inferred from homology"/>
<dbReference type="GO" id="GO:0000287">
    <property type="term" value="F:magnesium ion binding"/>
    <property type="evidence" value="ECO:0007669"/>
    <property type="project" value="InterPro"/>
</dbReference>
<protein>
    <submittedName>
        <fullName evidence="3">Putative ribose phosphate pyrophosphokinase</fullName>
    </submittedName>
</protein>
<dbReference type="Gene3D" id="3.40.50.2000">
    <property type="entry name" value="Glycogen Phosphorylase B"/>
    <property type="match status" value="1"/>
</dbReference>
<sequence>MNVALWITRNLTRPLSKNRDERRGVKTLVVLGSGGHTSEMFSILRRLPLDVYAPRTYAIARTDSQSANKALSFEREVGGSRARARIEIISRAREVGQGWTSSAATSLVALVDAVSLVWRERPDVVMCNGPGTCVPVVLASMAMRGVGFETPATVFVESACRTRALSLTGKIFYHARCVDATYVMWERLSELYPRATFVGRCVVVKRPREPAVVMSPSHEVSRQPNQRLTRSSMPLMLFYCTEVRSFRCDFERARMEGMAREIAAIDGSVELGEIQWRTFADGFPNIFVKNVEQVHGRHVAFLASFHNASVIFQQLSVIYSLPKMFVASFRLILPFFPTGTFERVDKEGEIPTAVTMARMLSSIPHSRGGPTDMIVYDIHALQERFYFGDSVTPLFASGIPLLLEQLATLEDAKDVVIAYPDEGACKRFHNFFTQYEEVVCTKVREGDKRIVTIKEGVPAGKHVVIVDDLVQSGGTLIECAKVLRREGAKAVSAYVTHGVFPNESWRRFTDPAADFANFWITDSCPQTVSGCQGTKPFVVLKLAASICAALNI</sequence>
<comment type="similarity">
    <text evidence="1">Belongs to the ribose-phosphate pyrophosphokinase family.</text>
</comment>
<dbReference type="Pfam" id="PF08660">
    <property type="entry name" value="Alg14"/>
    <property type="match status" value="1"/>
</dbReference>
<name>A0A1Y5ILW0_OSTTA</name>
<dbReference type="InterPro" id="IPR000836">
    <property type="entry name" value="PRTase_dom"/>
</dbReference>